<protein>
    <submittedName>
        <fullName evidence="1">Uncharacterized protein</fullName>
    </submittedName>
</protein>
<keyword evidence="2" id="KW-1185">Reference proteome</keyword>
<reference evidence="1 2" key="1">
    <citation type="submission" date="2018-07" db="EMBL/GenBank/DDBJ databases">
        <title>Genome analysis of Larkinella rosea.</title>
        <authorList>
            <person name="Zhou Z."/>
            <person name="Wang G."/>
        </authorList>
    </citation>
    <scope>NUCLEOTIDE SEQUENCE [LARGE SCALE GENOMIC DNA]</scope>
    <source>
        <strain evidence="2">zzj9</strain>
    </source>
</reference>
<dbReference type="OrthoDB" id="1444051at2"/>
<dbReference type="Proteomes" id="UP000253383">
    <property type="component" value="Unassembled WGS sequence"/>
</dbReference>
<comment type="caution">
    <text evidence="1">The sequence shown here is derived from an EMBL/GenBank/DDBJ whole genome shotgun (WGS) entry which is preliminary data.</text>
</comment>
<name>A0A368JTN3_9BACT</name>
<gene>
    <name evidence="1" type="ORF">DUE52_04260</name>
</gene>
<sequence>MRPELEEVQLLEAYLRGTLPEEQWIDVSVRLLWNPDWQQKLAAQKLAYQALRLAGRQQLRRELDGIYVRLFG</sequence>
<evidence type="ECO:0000313" key="2">
    <source>
        <dbReference type="Proteomes" id="UP000253383"/>
    </source>
</evidence>
<dbReference type="EMBL" id="QOWE01000003">
    <property type="protein sequence ID" value="RCR70812.1"/>
    <property type="molecule type" value="Genomic_DNA"/>
</dbReference>
<dbReference type="RefSeq" id="WP_114404729.1">
    <property type="nucleotide sequence ID" value="NZ_QOWE01000003.1"/>
</dbReference>
<organism evidence="1 2">
    <name type="scientific">Larkinella punicea</name>
    <dbReference type="NCBI Taxonomy" id="2315727"/>
    <lineage>
        <taxon>Bacteria</taxon>
        <taxon>Pseudomonadati</taxon>
        <taxon>Bacteroidota</taxon>
        <taxon>Cytophagia</taxon>
        <taxon>Cytophagales</taxon>
        <taxon>Spirosomataceae</taxon>
        <taxon>Larkinella</taxon>
    </lineage>
</organism>
<proteinExistence type="predicted"/>
<accession>A0A368JTN3</accession>
<evidence type="ECO:0000313" key="1">
    <source>
        <dbReference type="EMBL" id="RCR70812.1"/>
    </source>
</evidence>
<dbReference type="AlphaFoldDB" id="A0A368JTN3"/>